<dbReference type="GO" id="GO:0006355">
    <property type="term" value="P:regulation of DNA-templated transcription"/>
    <property type="evidence" value="ECO:0007669"/>
    <property type="project" value="InterPro"/>
</dbReference>
<organism evidence="6 8">
    <name type="scientific">Duganella lactea</name>
    <dbReference type="NCBI Taxonomy" id="2692173"/>
    <lineage>
        <taxon>Bacteria</taxon>
        <taxon>Pseudomonadati</taxon>
        <taxon>Pseudomonadota</taxon>
        <taxon>Betaproteobacteria</taxon>
        <taxon>Burkholderiales</taxon>
        <taxon>Oxalobacteraceae</taxon>
        <taxon>Telluria group</taxon>
        <taxon>Duganella</taxon>
    </lineage>
</organism>
<dbReference type="GO" id="GO:0003677">
    <property type="term" value="F:DNA binding"/>
    <property type="evidence" value="ECO:0007669"/>
    <property type="project" value="UniProtKB-KW"/>
</dbReference>
<dbReference type="PROSITE" id="PS00622">
    <property type="entry name" value="HTH_LUXR_1"/>
    <property type="match status" value="1"/>
</dbReference>
<name>A0A6L8MHX3_9BURK</name>
<protein>
    <submittedName>
        <fullName evidence="6">DNA-binding response regulator</fullName>
    </submittedName>
</protein>
<dbReference type="Proteomes" id="UP000449678">
    <property type="component" value="Unassembled WGS sequence"/>
</dbReference>
<proteinExistence type="predicted"/>
<evidence type="ECO:0000256" key="3">
    <source>
        <dbReference type="ARBA" id="ARBA00023163"/>
    </source>
</evidence>
<dbReference type="InterPro" id="IPR016032">
    <property type="entry name" value="Sig_transdc_resp-reg_C-effctor"/>
</dbReference>
<dbReference type="SUPFAM" id="SSF46894">
    <property type="entry name" value="C-terminal effector domain of the bipartite response regulators"/>
    <property type="match status" value="1"/>
</dbReference>
<keyword evidence="1" id="KW-0805">Transcription regulation</keyword>
<evidence type="ECO:0000313" key="5">
    <source>
        <dbReference type="EMBL" id="MYM34493.1"/>
    </source>
</evidence>
<dbReference type="Gene3D" id="3.30.450.40">
    <property type="match status" value="1"/>
</dbReference>
<dbReference type="InterPro" id="IPR000792">
    <property type="entry name" value="Tscrpt_reg_LuxR_C"/>
</dbReference>
<dbReference type="SMART" id="SM00421">
    <property type="entry name" value="HTH_LUXR"/>
    <property type="match status" value="1"/>
</dbReference>
<keyword evidence="3" id="KW-0804">Transcription</keyword>
<feature type="domain" description="HTH luxR-type" evidence="4">
    <location>
        <begin position="195"/>
        <end position="260"/>
    </location>
</feature>
<evidence type="ECO:0000256" key="2">
    <source>
        <dbReference type="ARBA" id="ARBA00023125"/>
    </source>
</evidence>
<evidence type="ECO:0000313" key="6">
    <source>
        <dbReference type="EMBL" id="MYM81821.1"/>
    </source>
</evidence>
<dbReference type="InterPro" id="IPR036388">
    <property type="entry name" value="WH-like_DNA-bd_sf"/>
</dbReference>
<dbReference type="AlphaFoldDB" id="A0A6L8MHX3"/>
<dbReference type="PRINTS" id="PR00038">
    <property type="entry name" value="HTHLUXR"/>
</dbReference>
<dbReference type="Proteomes" id="UP000474565">
    <property type="component" value="Unassembled WGS sequence"/>
</dbReference>
<dbReference type="PANTHER" id="PTHR44688:SF16">
    <property type="entry name" value="DNA-BINDING TRANSCRIPTIONAL ACTIVATOR DEVR_DOSR"/>
    <property type="match status" value="1"/>
</dbReference>
<keyword evidence="7" id="KW-1185">Reference proteome</keyword>
<dbReference type="Gene3D" id="1.10.10.10">
    <property type="entry name" value="Winged helix-like DNA-binding domain superfamily/Winged helix DNA-binding domain"/>
    <property type="match status" value="1"/>
</dbReference>
<dbReference type="InterPro" id="IPR029016">
    <property type="entry name" value="GAF-like_dom_sf"/>
</dbReference>
<dbReference type="PANTHER" id="PTHR44688">
    <property type="entry name" value="DNA-BINDING TRANSCRIPTIONAL ACTIVATOR DEVR_DOSR"/>
    <property type="match status" value="1"/>
</dbReference>
<dbReference type="PROSITE" id="PS50043">
    <property type="entry name" value="HTH_LUXR_2"/>
    <property type="match status" value="1"/>
</dbReference>
<evidence type="ECO:0000313" key="8">
    <source>
        <dbReference type="Proteomes" id="UP000474565"/>
    </source>
</evidence>
<accession>A0A6L8MHX3</accession>
<evidence type="ECO:0000259" key="4">
    <source>
        <dbReference type="PROSITE" id="PS50043"/>
    </source>
</evidence>
<dbReference type="EMBL" id="WWCP01000006">
    <property type="protein sequence ID" value="MYM81821.1"/>
    <property type="molecule type" value="Genomic_DNA"/>
</dbReference>
<dbReference type="SUPFAM" id="SSF55781">
    <property type="entry name" value="GAF domain-like"/>
    <property type="match status" value="1"/>
</dbReference>
<dbReference type="Pfam" id="PF00196">
    <property type="entry name" value="GerE"/>
    <property type="match status" value="1"/>
</dbReference>
<evidence type="ECO:0000313" key="7">
    <source>
        <dbReference type="Proteomes" id="UP000449678"/>
    </source>
</evidence>
<comment type="caution">
    <text evidence="6">The sequence shown here is derived from an EMBL/GenBank/DDBJ whole genome shotgun (WGS) entry which is preliminary data.</text>
</comment>
<keyword evidence="2 6" id="KW-0238">DNA-binding</keyword>
<dbReference type="CDD" id="cd06170">
    <property type="entry name" value="LuxR_C_like"/>
    <property type="match status" value="1"/>
</dbReference>
<sequence>MAYNLFMTTTTTFTPDSARAARSRYREIESSAARWRLLADAALIAAEEGRRPAALASILAKALAFLSLEDGVLMLLHDDALQVCASQGPVPPAGARLAYTAAMQMALQPGPQAPLVRQDIVSPLRIGREQRVGLEVLVPLCLEGRQRGILALLSAHAAPQPNADDLTTLQALGTLLAALLTGPGQNPARTPAPEAAALLKALTPRELQVFALLPSGGTNADIGEQLGIAAGTVKVHIERILHKLDLRDRTQAAVRAADCGLGA</sequence>
<reference evidence="7 8" key="1">
    <citation type="submission" date="2019-12" db="EMBL/GenBank/DDBJ databases">
        <title>Novel species isolated from a subtropical stream in China.</title>
        <authorList>
            <person name="Lu H."/>
        </authorList>
    </citation>
    <scope>NUCLEOTIDE SEQUENCE [LARGE SCALE GENOMIC DNA]</scope>
    <source>
        <strain evidence="6 8">FT50W</strain>
        <strain evidence="5 7">FT94W</strain>
    </source>
</reference>
<evidence type="ECO:0000256" key="1">
    <source>
        <dbReference type="ARBA" id="ARBA00023015"/>
    </source>
</evidence>
<gene>
    <name evidence="5" type="ORF">GTP38_09100</name>
    <name evidence="6" type="ORF">GTP44_07595</name>
</gene>
<dbReference type="EMBL" id="WWCO01000005">
    <property type="protein sequence ID" value="MYM34493.1"/>
    <property type="molecule type" value="Genomic_DNA"/>
</dbReference>